<evidence type="ECO:0000313" key="1">
    <source>
        <dbReference type="EMBL" id="GFD29349.1"/>
    </source>
</evidence>
<organism evidence="1">
    <name type="scientific">Tanacetum cinerariifolium</name>
    <name type="common">Dalmatian daisy</name>
    <name type="synonym">Chrysanthemum cinerariifolium</name>
    <dbReference type="NCBI Taxonomy" id="118510"/>
    <lineage>
        <taxon>Eukaryota</taxon>
        <taxon>Viridiplantae</taxon>
        <taxon>Streptophyta</taxon>
        <taxon>Embryophyta</taxon>
        <taxon>Tracheophyta</taxon>
        <taxon>Spermatophyta</taxon>
        <taxon>Magnoliopsida</taxon>
        <taxon>eudicotyledons</taxon>
        <taxon>Gunneridae</taxon>
        <taxon>Pentapetalae</taxon>
        <taxon>asterids</taxon>
        <taxon>campanulids</taxon>
        <taxon>Asterales</taxon>
        <taxon>Asteraceae</taxon>
        <taxon>Asteroideae</taxon>
        <taxon>Anthemideae</taxon>
        <taxon>Anthemidinae</taxon>
        <taxon>Tanacetum</taxon>
    </lineage>
</organism>
<feature type="non-terminal residue" evidence="1">
    <location>
        <position position="66"/>
    </location>
</feature>
<accession>A0A699V6K6</accession>
<name>A0A699V6K6_TANCI</name>
<dbReference type="GO" id="GO:0008233">
    <property type="term" value="F:peptidase activity"/>
    <property type="evidence" value="ECO:0007669"/>
    <property type="project" value="UniProtKB-KW"/>
</dbReference>
<reference evidence="1" key="1">
    <citation type="journal article" date="2019" name="Sci. Rep.">
        <title>Draft genome of Tanacetum cinerariifolium, the natural source of mosquito coil.</title>
        <authorList>
            <person name="Yamashiro T."/>
            <person name="Shiraishi A."/>
            <person name="Satake H."/>
            <person name="Nakayama K."/>
        </authorList>
    </citation>
    <scope>NUCLEOTIDE SEQUENCE</scope>
</reference>
<proteinExistence type="predicted"/>
<dbReference type="PROSITE" id="PS51257">
    <property type="entry name" value="PROKAR_LIPOPROTEIN"/>
    <property type="match status" value="1"/>
</dbReference>
<dbReference type="EMBL" id="BKCJ011393800">
    <property type="protein sequence ID" value="GFD29349.1"/>
    <property type="molecule type" value="Genomic_DNA"/>
</dbReference>
<comment type="caution">
    <text evidence="1">The sequence shown here is derived from an EMBL/GenBank/DDBJ whole genome shotgun (WGS) entry which is preliminary data.</text>
</comment>
<keyword evidence="1" id="KW-0378">Hydrolase</keyword>
<sequence>MGRSITVMSRSIIGYGLILGCAGSLKANLQHMKALSTTKAGYMTFTEAWKKKIWLKGLVTKSKYEQ</sequence>
<dbReference type="GO" id="GO:0006508">
    <property type="term" value="P:proteolysis"/>
    <property type="evidence" value="ECO:0007669"/>
    <property type="project" value="UniProtKB-KW"/>
</dbReference>
<dbReference type="AlphaFoldDB" id="A0A699V6K6"/>
<protein>
    <submittedName>
        <fullName evidence="1">Subtilisin-like protease SBT1.8</fullName>
    </submittedName>
</protein>
<gene>
    <name evidence="1" type="ORF">Tci_901318</name>
</gene>
<keyword evidence="1" id="KW-0645">Protease</keyword>